<organism evidence="1 2">
    <name type="scientific">Dryococelus australis</name>
    <dbReference type="NCBI Taxonomy" id="614101"/>
    <lineage>
        <taxon>Eukaryota</taxon>
        <taxon>Metazoa</taxon>
        <taxon>Ecdysozoa</taxon>
        <taxon>Arthropoda</taxon>
        <taxon>Hexapoda</taxon>
        <taxon>Insecta</taxon>
        <taxon>Pterygota</taxon>
        <taxon>Neoptera</taxon>
        <taxon>Polyneoptera</taxon>
        <taxon>Phasmatodea</taxon>
        <taxon>Verophasmatodea</taxon>
        <taxon>Anareolatae</taxon>
        <taxon>Phasmatidae</taxon>
        <taxon>Eurycanthinae</taxon>
        <taxon>Dryococelus</taxon>
    </lineage>
</organism>
<evidence type="ECO:0000313" key="2">
    <source>
        <dbReference type="Proteomes" id="UP001159363"/>
    </source>
</evidence>
<dbReference type="Proteomes" id="UP001159363">
    <property type="component" value="Chromosome 15"/>
</dbReference>
<evidence type="ECO:0000313" key="1">
    <source>
        <dbReference type="EMBL" id="KAJ8866395.1"/>
    </source>
</evidence>
<sequence length="578" mass="63505">MQRWGGKKKKKKKKVDLLLITPAKCSKTVRQSAPVDILASSTEQLGVGWSRVRVLEPPPPPPKSPNHSHWCSPKQTEVLFPTGRVFACGMMLLVGGFFRGYPVSPPLHFSLIIISSQDLDAHLSLRWLYFIHINIHKSSCFLYASAGFLGDLPSPSPRPRIPTLLRTPLAVKSRSNLPTPFSSHFGATIAERLACSPPTTAIRAQSPAGLLRNHAGRCRWSAGFLGDLPFPQPFHSCAATYSPRSPSSALKTSIGLFVTPTAATRAECQTTNRSRRKVAVASATYQQNVPQCCIRCSRLIEHFDVNLLGKTSPCAVHVFGPYFIWHALGNSEPINESFTVACSNHARFSCKERGFSSMKQPAGKTTPFSVYAVLTFDWVNISSGCPLVDDRPRNVVKYRLVSGVAWTNRTMVSSNTGTNRTGVLAVVDIVLYALEPASFLHWLLHMCEGTPSLTVLHVIGAHNCEVLLYWCRVTKGVSHGVWYNDKRIAKISTCRGCRVGFVGGIATPALLLRISKKPARESETGLRNFCNDGGPTTPRILQLRLFFYTTVFQGARQGTHVRNATWRPVGTLAPGSES</sequence>
<comment type="caution">
    <text evidence="1">The sequence shown here is derived from an EMBL/GenBank/DDBJ whole genome shotgun (WGS) entry which is preliminary data.</text>
</comment>
<gene>
    <name evidence="1" type="ORF">PR048_032238</name>
</gene>
<protein>
    <submittedName>
        <fullName evidence="1">Uncharacterized protein</fullName>
    </submittedName>
</protein>
<accession>A0ABQ9G1N6</accession>
<dbReference type="EMBL" id="JARBHB010000016">
    <property type="protein sequence ID" value="KAJ8866395.1"/>
    <property type="molecule type" value="Genomic_DNA"/>
</dbReference>
<name>A0ABQ9G1N6_9NEOP</name>
<keyword evidence="2" id="KW-1185">Reference proteome</keyword>
<proteinExistence type="predicted"/>
<reference evidence="1 2" key="1">
    <citation type="submission" date="2023-02" db="EMBL/GenBank/DDBJ databases">
        <title>LHISI_Scaffold_Assembly.</title>
        <authorList>
            <person name="Stuart O.P."/>
            <person name="Cleave R."/>
            <person name="Magrath M.J.L."/>
            <person name="Mikheyev A.S."/>
        </authorList>
    </citation>
    <scope>NUCLEOTIDE SEQUENCE [LARGE SCALE GENOMIC DNA]</scope>
    <source>
        <strain evidence="1">Daus_M_001</strain>
        <tissue evidence="1">Leg muscle</tissue>
    </source>
</reference>